<name>A0A9W6U5K0_9STRA</name>
<gene>
    <name evidence="2" type="ORF">Pfra01_000491400</name>
</gene>
<feature type="compositionally biased region" description="Polar residues" evidence="1">
    <location>
        <begin position="55"/>
        <end position="73"/>
    </location>
</feature>
<dbReference type="OrthoDB" id="48130at2759"/>
<dbReference type="AlphaFoldDB" id="A0A9W6U5K0"/>
<evidence type="ECO:0000313" key="2">
    <source>
        <dbReference type="EMBL" id="GMF26290.1"/>
    </source>
</evidence>
<dbReference type="Proteomes" id="UP001165121">
    <property type="component" value="Unassembled WGS sequence"/>
</dbReference>
<proteinExistence type="predicted"/>
<keyword evidence="3" id="KW-1185">Reference proteome</keyword>
<evidence type="ECO:0000313" key="3">
    <source>
        <dbReference type="Proteomes" id="UP001165121"/>
    </source>
</evidence>
<accession>A0A9W6U5K0</accession>
<comment type="caution">
    <text evidence="2">The sequence shown here is derived from an EMBL/GenBank/DDBJ whole genome shotgun (WGS) entry which is preliminary data.</text>
</comment>
<sequence>MIVSTDWAFFILGHPLQHQSDGYLVIIQPKKVEVAEIQESLLSKDEYKQFRAISQSSASLTKNPTDENSTESVSIKEGAKPIPVNEEANHDPVPMEE</sequence>
<organism evidence="2 3">
    <name type="scientific">Phytophthora fragariaefolia</name>
    <dbReference type="NCBI Taxonomy" id="1490495"/>
    <lineage>
        <taxon>Eukaryota</taxon>
        <taxon>Sar</taxon>
        <taxon>Stramenopiles</taxon>
        <taxon>Oomycota</taxon>
        <taxon>Peronosporomycetes</taxon>
        <taxon>Peronosporales</taxon>
        <taxon>Peronosporaceae</taxon>
        <taxon>Phytophthora</taxon>
    </lineage>
</organism>
<dbReference type="EMBL" id="BSXT01000392">
    <property type="protein sequence ID" value="GMF26290.1"/>
    <property type="molecule type" value="Genomic_DNA"/>
</dbReference>
<protein>
    <submittedName>
        <fullName evidence="2">Unnamed protein product</fullName>
    </submittedName>
</protein>
<feature type="region of interest" description="Disordered" evidence="1">
    <location>
        <begin position="55"/>
        <end position="97"/>
    </location>
</feature>
<reference evidence="2" key="1">
    <citation type="submission" date="2023-04" db="EMBL/GenBank/DDBJ databases">
        <title>Phytophthora fragariaefolia NBRC 109709.</title>
        <authorList>
            <person name="Ichikawa N."/>
            <person name="Sato H."/>
            <person name="Tonouchi N."/>
        </authorList>
    </citation>
    <scope>NUCLEOTIDE SEQUENCE</scope>
    <source>
        <strain evidence="2">NBRC 109709</strain>
    </source>
</reference>
<evidence type="ECO:0000256" key="1">
    <source>
        <dbReference type="SAM" id="MobiDB-lite"/>
    </source>
</evidence>